<reference evidence="2 3" key="1">
    <citation type="submission" date="2024-10" db="EMBL/GenBank/DDBJ databases">
        <title>Updated reference genomes for cyclostephanoid diatoms.</title>
        <authorList>
            <person name="Roberts W.R."/>
            <person name="Alverson A.J."/>
        </authorList>
    </citation>
    <scope>NUCLEOTIDE SEQUENCE [LARGE SCALE GENOMIC DNA]</scope>
    <source>
        <strain evidence="2 3">AJA010-31</strain>
    </source>
</reference>
<evidence type="ECO:0000256" key="1">
    <source>
        <dbReference type="SAM" id="MobiDB-lite"/>
    </source>
</evidence>
<evidence type="ECO:0000313" key="3">
    <source>
        <dbReference type="Proteomes" id="UP001530400"/>
    </source>
</evidence>
<comment type="caution">
    <text evidence="2">The sequence shown here is derived from an EMBL/GenBank/DDBJ whole genome shotgun (WGS) entry which is preliminary data.</text>
</comment>
<feature type="compositionally biased region" description="Basic residues" evidence="1">
    <location>
        <begin position="439"/>
        <end position="449"/>
    </location>
</feature>
<feature type="compositionally biased region" description="Basic and acidic residues" evidence="1">
    <location>
        <begin position="130"/>
        <end position="140"/>
    </location>
</feature>
<organism evidence="2 3">
    <name type="scientific">Cyclotella atomus</name>
    <dbReference type="NCBI Taxonomy" id="382360"/>
    <lineage>
        <taxon>Eukaryota</taxon>
        <taxon>Sar</taxon>
        <taxon>Stramenopiles</taxon>
        <taxon>Ochrophyta</taxon>
        <taxon>Bacillariophyta</taxon>
        <taxon>Coscinodiscophyceae</taxon>
        <taxon>Thalassiosirophycidae</taxon>
        <taxon>Stephanodiscales</taxon>
        <taxon>Stephanodiscaceae</taxon>
        <taxon>Cyclotella</taxon>
    </lineage>
</organism>
<feature type="compositionally biased region" description="Polar residues" evidence="1">
    <location>
        <begin position="120"/>
        <end position="129"/>
    </location>
</feature>
<feature type="region of interest" description="Disordered" evidence="1">
    <location>
        <begin position="235"/>
        <end position="254"/>
    </location>
</feature>
<feature type="compositionally biased region" description="Basic and acidic residues" evidence="1">
    <location>
        <begin position="399"/>
        <end position="414"/>
    </location>
</feature>
<feature type="compositionally biased region" description="Basic and acidic residues" evidence="1">
    <location>
        <begin position="62"/>
        <end position="80"/>
    </location>
</feature>
<protein>
    <recommendedName>
        <fullName evidence="4">GATA-type domain-containing protein</fullName>
    </recommendedName>
</protein>
<feature type="compositionally biased region" description="Basic and acidic residues" evidence="1">
    <location>
        <begin position="316"/>
        <end position="355"/>
    </location>
</feature>
<keyword evidence="3" id="KW-1185">Reference proteome</keyword>
<dbReference type="Proteomes" id="UP001530400">
    <property type="component" value="Unassembled WGS sequence"/>
</dbReference>
<sequence length="799" mass="88231">MKMCVLLPDDDKVETAGSGCREKREMNSATIDVNKPRGSSFDGKRPRGLSTGKQNEESSSYQEEKRTNSDDESESKVCSDARDQCIDVGATKGLDTLVAMALEAQLMQREEKNAEELAPTISTSQSKSPSDGDEKAKNADNSKVAPSGYHSNVKRAPIDAAAAAKPNPSRQHPSDGIHSPPFDNYAAPPPHYMHAPPHPPGYGPPPNPYYPYGHYMPSPSRVPASPYYHGHYYPTHPHGPHAYGSRPRGHPCDARRYNERSAVAPVLPPSEDMQYRVPPIHKKKPSQEGLPPLKKRKFQEASVDIEQETEAGVVCDKVDLSNKDDKEKSNDKTETGEKNEFEGKDDKLLDSERPKKIVRKTSEAVVTPSPRSIEYRSTNPSAASISTAINASKESSNAKSEESKPEEPNDKEAAPSEQDPDIQSPSPPTVHPNLPQGHYRPHPSYHPHGPHYPSPLRAAQSQKHRNQGLVSPPHHYPYPTHHGSYHYPHYYPPPHPHEPAPYWHRHPYPYGPSHRPPPHAGSGAPMPNPRPVEVVSSANLDGIEHHVLPKGRKSSPSNKADVCTSHDPNQPVAAESDSTVAGDHNGRRCVHIYGSMLVHFVGKRGPEESSDTAPLPSFYKLVNYPEFLPQKNNHFDCNTLSDDEAKQNANPATKNCVMCGTCCYFVGMNASKNKAEQAAAVSSPYIIPRQNKGLCTACDVKIWLVRDLNLTIKWCKGCKNFRAWSAFGEKSRATKCSKCRERQKEKYAAQKEALKKKRESDKDKDRGSDSEDSGTREDKASDDEMDAASGLCNMMNGCV</sequence>
<feature type="region of interest" description="Disordered" evidence="1">
    <location>
        <begin position="750"/>
        <end position="784"/>
    </location>
</feature>
<accession>A0ABD3P3E9</accession>
<evidence type="ECO:0008006" key="4">
    <source>
        <dbReference type="Google" id="ProtNLM"/>
    </source>
</evidence>
<gene>
    <name evidence="2" type="ORF">ACHAWO_013661</name>
</gene>
<dbReference type="EMBL" id="JALLPJ020000824">
    <property type="protein sequence ID" value="KAL3781996.1"/>
    <property type="molecule type" value="Genomic_DNA"/>
</dbReference>
<proteinExistence type="predicted"/>
<feature type="compositionally biased region" description="Basic and acidic residues" evidence="1">
    <location>
        <begin position="9"/>
        <end position="26"/>
    </location>
</feature>
<feature type="region of interest" description="Disordered" evidence="1">
    <location>
        <begin position="1"/>
        <end position="80"/>
    </location>
</feature>
<feature type="region of interest" description="Disordered" evidence="1">
    <location>
        <begin position="261"/>
        <end position="477"/>
    </location>
</feature>
<dbReference type="AlphaFoldDB" id="A0ABD3P3E9"/>
<feature type="region of interest" description="Disordered" evidence="1">
    <location>
        <begin position="110"/>
        <end position="207"/>
    </location>
</feature>
<feature type="compositionally biased region" description="Polar residues" evidence="1">
    <location>
        <begin position="51"/>
        <end position="61"/>
    </location>
</feature>
<feature type="compositionally biased region" description="Basic and acidic residues" evidence="1">
    <location>
        <begin position="750"/>
        <end position="779"/>
    </location>
</feature>
<feature type="region of interest" description="Disordered" evidence="1">
    <location>
        <begin position="547"/>
        <end position="580"/>
    </location>
</feature>
<feature type="compositionally biased region" description="Low complexity" evidence="1">
    <location>
        <begin position="377"/>
        <end position="398"/>
    </location>
</feature>
<feature type="compositionally biased region" description="Low complexity" evidence="1">
    <location>
        <begin position="235"/>
        <end position="244"/>
    </location>
</feature>
<feature type="compositionally biased region" description="Pro residues" evidence="1">
    <location>
        <begin position="187"/>
        <end position="207"/>
    </location>
</feature>
<evidence type="ECO:0000313" key="2">
    <source>
        <dbReference type="EMBL" id="KAL3781996.1"/>
    </source>
</evidence>
<name>A0ABD3P3E9_9STRA</name>